<comment type="caution">
    <text evidence="2">The sequence shown here is derived from an EMBL/GenBank/DDBJ whole genome shotgun (WGS) entry which is preliminary data.</text>
</comment>
<feature type="compositionally biased region" description="Basic and acidic residues" evidence="1">
    <location>
        <begin position="139"/>
        <end position="148"/>
    </location>
</feature>
<dbReference type="Proteomes" id="UP000022910">
    <property type="component" value="Unassembled WGS sequence"/>
</dbReference>
<dbReference type="HOGENOM" id="CLU_1670340_0_0_1"/>
<evidence type="ECO:0000313" key="3">
    <source>
        <dbReference type="Proteomes" id="UP000022910"/>
    </source>
</evidence>
<reference evidence="2 3" key="1">
    <citation type="submission" date="2014-02" db="EMBL/GenBank/DDBJ databases">
        <title>Single nucleus genome sequencing reveals high similarity among nuclei of an endomycorrhizal fungus.</title>
        <authorList>
            <person name="Lin K."/>
            <person name="Geurts R."/>
            <person name="Zhang Z."/>
            <person name="Limpens E."/>
            <person name="Saunders D.G."/>
            <person name="Mu D."/>
            <person name="Pang E."/>
            <person name="Cao H."/>
            <person name="Cha H."/>
            <person name="Lin T."/>
            <person name="Zhou Q."/>
            <person name="Shang Y."/>
            <person name="Li Y."/>
            <person name="Ivanov S."/>
            <person name="Sharma T."/>
            <person name="Velzen R.V."/>
            <person name="Ruijter N.D."/>
            <person name="Aanen D.K."/>
            <person name="Win J."/>
            <person name="Kamoun S."/>
            <person name="Bisseling T."/>
            <person name="Huang S."/>
        </authorList>
    </citation>
    <scope>NUCLEOTIDE SEQUENCE [LARGE SCALE GENOMIC DNA]</scope>
    <source>
        <strain evidence="3">DAOM197198w</strain>
    </source>
</reference>
<protein>
    <submittedName>
        <fullName evidence="2">Uncharacterized protein</fullName>
    </submittedName>
</protein>
<gene>
    <name evidence="2" type="ORF">RirG_121110</name>
</gene>
<sequence length="158" mass="18768">MNFQNSSPTPNELGISSSINVIDLKRKFEADLCDNFEEIRKDFDKLKNNLRSQTDKNFNDLKDELTSQNANNFSNLEEELKKQNESSIGLLRTKFLEFKEQNQKNNDQIQDNFSTLFKKLKIENINDDRPTSKVRQSNRIKEQRQQTRKDRKRRSGHR</sequence>
<organism evidence="2 3">
    <name type="scientific">Rhizophagus irregularis (strain DAOM 197198w)</name>
    <name type="common">Glomus intraradices</name>
    <dbReference type="NCBI Taxonomy" id="1432141"/>
    <lineage>
        <taxon>Eukaryota</taxon>
        <taxon>Fungi</taxon>
        <taxon>Fungi incertae sedis</taxon>
        <taxon>Mucoromycota</taxon>
        <taxon>Glomeromycotina</taxon>
        <taxon>Glomeromycetes</taxon>
        <taxon>Glomerales</taxon>
        <taxon>Glomeraceae</taxon>
        <taxon>Rhizophagus</taxon>
    </lineage>
</organism>
<keyword evidence="3" id="KW-1185">Reference proteome</keyword>
<name>A0A015JB34_RHIIW</name>
<proteinExistence type="predicted"/>
<dbReference type="EMBL" id="JEMT01018442">
    <property type="protein sequence ID" value="EXX66717.1"/>
    <property type="molecule type" value="Genomic_DNA"/>
</dbReference>
<accession>A0A015JB34</accession>
<evidence type="ECO:0000313" key="2">
    <source>
        <dbReference type="EMBL" id="EXX66717.1"/>
    </source>
</evidence>
<feature type="region of interest" description="Disordered" evidence="1">
    <location>
        <begin position="127"/>
        <end position="158"/>
    </location>
</feature>
<feature type="compositionally biased region" description="Basic residues" evidence="1">
    <location>
        <begin position="149"/>
        <end position="158"/>
    </location>
</feature>
<evidence type="ECO:0000256" key="1">
    <source>
        <dbReference type="SAM" id="MobiDB-lite"/>
    </source>
</evidence>
<dbReference type="AlphaFoldDB" id="A0A015JB34"/>